<feature type="compositionally biased region" description="Basic and acidic residues" evidence="1">
    <location>
        <begin position="310"/>
        <end position="320"/>
    </location>
</feature>
<accession>A0ABD3GXJ0</accession>
<feature type="compositionally biased region" description="Basic and acidic residues" evidence="1">
    <location>
        <begin position="351"/>
        <end position="361"/>
    </location>
</feature>
<dbReference type="EMBL" id="JBJQOH010000006">
    <property type="protein sequence ID" value="KAL3683281.1"/>
    <property type="molecule type" value="Genomic_DNA"/>
</dbReference>
<organism evidence="2 3">
    <name type="scientific">Riccia sorocarpa</name>
    <dbReference type="NCBI Taxonomy" id="122646"/>
    <lineage>
        <taxon>Eukaryota</taxon>
        <taxon>Viridiplantae</taxon>
        <taxon>Streptophyta</taxon>
        <taxon>Embryophyta</taxon>
        <taxon>Marchantiophyta</taxon>
        <taxon>Marchantiopsida</taxon>
        <taxon>Marchantiidae</taxon>
        <taxon>Marchantiales</taxon>
        <taxon>Ricciaceae</taxon>
        <taxon>Riccia</taxon>
    </lineage>
</organism>
<feature type="region of interest" description="Disordered" evidence="1">
    <location>
        <begin position="1"/>
        <end position="548"/>
    </location>
</feature>
<evidence type="ECO:0000313" key="2">
    <source>
        <dbReference type="EMBL" id="KAL3683281.1"/>
    </source>
</evidence>
<evidence type="ECO:0000256" key="1">
    <source>
        <dbReference type="SAM" id="MobiDB-lite"/>
    </source>
</evidence>
<dbReference type="Proteomes" id="UP001633002">
    <property type="component" value="Unassembled WGS sequence"/>
</dbReference>
<protein>
    <submittedName>
        <fullName evidence="2">Uncharacterized protein</fullName>
    </submittedName>
</protein>
<evidence type="ECO:0000313" key="3">
    <source>
        <dbReference type="Proteomes" id="UP001633002"/>
    </source>
</evidence>
<feature type="compositionally biased region" description="Basic and acidic residues" evidence="1">
    <location>
        <begin position="453"/>
        <end position="473"/>
    </location>
</feature>
<feature type="compositionally biased region" description="Basic and acidic residues" evidence="1">
    <location>
        <begin position="383"/>
        <end position="398"/>
    </location>
</feature>
<feature type="compositionally biased region" description="Basic and acidic residues" evidence="1">
    <location>
        <begin position="227"/>
        <end position="249"/>
    </location>
</feature>
<feature type="compositionally biased region" description="Polar residues" evidence="1">
    <location>
        <begin position="207"/>
        <end position="226"/>
    </location>
</feature>
<feature type="compositionally biased region" description="Acidic residues" evidence="1">
    <location>
        <begin position="527"/>
        <end position="537"/>
    </location>
</feature>
<feature type="compositionally biased region" description="Basic and acidic residues" evidence="1">
    <location>
        <begin position="268"/>
        <end position="284"/>
    </location>
</feature>
<feature type="region of interest" description="Disordered" evidence="1">
    <location>
        <begin position="568"/>
        <end position="665"/>
    </location>
</feature>
<feature type="compositionally biased region" description="Basic and acidic residues" evidence="1">
    <location>
        <begin position="185"/>
        <end position="206"/>
    </location>
</feature>
<feature type="compositionally biased region" description="Basic and acidic residues" evidence="1">
    <location>
        <begin position="493"/>
        <end position="523"/>
    </location>
</feature>
<feature type="compositionally biased region" description="Acidic residues" evidence="1">
    <location>
        <begin position="70"/>
        <end position="82"/>
    </location>
</feature>
<dbReference type="AlphaFoldDB" id="A0ABD3GXJ0"/>
<reference evidence="2 3" key="1">
    <citation type="submission" date="2024-09" db="EMBL/GenBank/DDBJ databases">
        <title>Chromosome-scale assembly of Riccia sorocarpa.</title>
        <authorList>
            <person name="Paukszto L."/>
        </authorList>
    </citation>
    <scope>NUCLEOTIDE SEQUENCE [LARGE SCALE GENOMIC DNA]</scope>
    <source>
        <strain evidence="2">LP-2024</strain>
        <tissue evidence="2">Aerial parts of the thallus</tissue>
    </source>
</reference>
<sequence>METDELTISFSVDEGFQGLSINSRDDRTGEEVENGSHEKKSVISKVKGKMSKAKEKLKTKIKSRKRTEAGDEETEDNDDAEVDPTSLLETSPPGFEADGAYVNHGKPPESFGVKQSSKDHGYPQSRKNVDSSQESNKHDSGGLISVPTDYSSPRASVDAIMPPPIINPGPASDLGEISASNLGEIPEKPKEEEKVVNEASGHDELRSSPSFGSFGDTTQNKLSLSNHQKEEMEPLERDSMSQELGDKSKGIKFTESGSFMDASQKKSSRPEVDSDRKEDLEPLERNSMSQAIGEDSRETKFSKAPSGGVIEKHVTEEKQDSFTQKVYESESDEESASTREAGEGDVATKGSEAKRPLRDPDVELPVPGGAEFKESMFSSVDADNLRDVKSSDGTRESVEFNDSGVSDRDLNEEEHNLTPSNTRTDIVLGEQGEEVSKPAGEQEQFPDPEVDESSWKKQKSDVSVGERDQFHDPELDESSLKKQKSGVSVGEQEQFRDPELDESNLEKETPRAADTDSKRHEKGVSVADDDLESDEKEEQNGKGTGIWSSATTALGSVLGAVVSKAGIYPSDENNASEATPAADDDDEGLAEGKTWNMWKGEDTRHRLPPITPQNSTVESLDAEGSSPPQSWISKAVGALYGQSNKKEENIEEGNEEEDDDVPYRR</sequence>
<name>A0ABD3GXJ0_9MARC</name>
<gene>
    <name evidence="2" type="ORF">R1sor_001303</name>
</gene>
<proteinExistence type="predicted"/>
<feature type="compositionally biased region" description="Basic and acidic residues" evidence="1">
    <location>
        <begin position="23"/>
        <end position="41"/>
    </location>
</feature>
<feature type="compositionally biased region" description="Polar residues" evidence="1">
    <location>
        <begin position="1"/>
        <end position="10"/>
    </location>
</feature>
<feature type="compositionally biased region" description="Basic and acidic residues" evidence="1">
    <location>
        <begin position="405"/>
        <end position="416"/>
    </location>
</feature>
<keyword evidence="3" id="KW-1185">Reference proteome</keyword>
<feature type="compositionally biased region" description="Acidic residues" evidence="1">
    <location>
        <begin position="649"/>
        <end position="665"/>
    </location>
</feature>
<comment type="caution">
    <text evidence="2">The sequence shown here is derived from an EMBL/GenBank/DDBJ whole genome shotgun (WGS) entry which is preliminary data.</text>
</comment>